<evidence type="ECO:0000313" key="3">
    <source>
        <dbReference type="Proteomes" id="UP000606974"/>
    </source>
</evidence>
<evidence type="ECO:0000256" key="1">
    <source>
        <dbReference type="SAM" id="MobiDB-lite"/>
    </source>
</evidence>
<proteinExistence type="predicted"/>
<feature type="region of interest" description="Disordered" evidence="1">
    <location>
        <begin position="1"/>
        <end position="21"/>
    </location>
</feature>
<keyword evidence="3" id="KW-1185">Reference proteome</keyword>
<organism evidence="2 3">
    <name type="scientific">Endocarpon pusillum</name>
    <dbReference type="NCBI Taxonomy" id="364733"/>
    <lineage>
        <taxon>Eukaryota</taxon>
        <taxon>Fungi</taxon>
        <taxon>Dikarya</taxon>
        <taxon>Ascomycota</taxon>
        <taxon>Pezizomycotina</taxon>
        <taxon>Eurotiomycetes</taxon>
        <taxon>Chaetothyriomycetidae</taxon>
        <taxon>Verrucariales</taxon>
        <taxon>Verrucariaceae</taxon>
        <taxon>Endocarpon</taxon>
    </lineage>
</organism>
<accession>A0A8H7A867</accession>
<gene>
    <name evidence="2" type="ORF">GJ744_002453</name>
</gene>
<sequence>MDEADQPVPSQEEVEHRPLPLGWVSELVHDPSDANMGIQQEYQETDKAPWAQAWCNKRTLKRKAEQANLNVLLEHLIYCTTESGNIHLSKAPREASLVDDLPL</sequence>
<name>A0A8H7A867_9EURO</name>
<comment type="caution">
    <text evidence="2">The sequence shown here is derived from an EMBL/GenBank/DDBJ whole genome shotgun (WGS) entry which is preliminary data.</text>
</comment>
<dbReference type="Proteomes" id="UP000606974">
    <property type="component" value="Unassembled WGS sequence"/>
</dbReference>
<protein>
    <submittedName>
        <fullName evidence="2">Uncharacterized protein</fullName>
    </submittedName>
</protein>
<reference evidence="2" key="1">
    <citation type="submission" date="2020-02" db="EMBL/GenBank/DDBJ databases">
        <authorList>
            <person name="Palmer J.M."/>
        </authorList>
    </citation>
    <scope>NUCLEOTIDE SEQUENCE</scope>
    <source>
        <strain evidence="2">EPUS1.4</strain>
        <tissue evidence="2">Thallus</tissue>
    </source>
</reference>
<evidence type="ECO:0000313" key="2">
    <source>
        <dbReference type="EMBL" id="KAF7504333.1"/>
    </source>
</evidence>
<dbReference type="AlphaFoldDB" id="A0A8H7A867"/>
<dbReference type="EMBL" id="JAACFV010000141">
    <property type="protein sequence ID" value="KAF7504333.1"/>
    <property type="molecule type" value="Genomic_DNA"/>
</dbReference>